<keyword evidence="9" id="KW-1185">Reference proteome</keyword>
<evidence type="ECO:0000256" key="5">
    <source>
        <dbReference type="ARBA" id="ARBA00023180"/>
    </source>
</evidence>
<evidence type="ECO:0000256" key="4">
    <source>
        <dbReference type="ARBA" id="ARBA00023136"/>
    </source>
</evidence>
<dbReference type="GO" id="GO:0016757">
    <property type="term" value="F:glycosyltransferase activity"/>
    <property type="evidence" value="ECO:0007669"/>
    <property type="project" value="UniProtKB-KW"/>
</dbReference>
<evidence type="ECO:0008006" key="10">
    <source>
        <dbReference type="Google" id="ProtNLM"/>
    </source>
</evidence>
<dbReference type="Proteomes" id="UP000826271">
    <property type="component" value="Unassembled WGS sequence"/>
</dbReference>
<keyword evidence="4 7" id="KW-0472">Membrane</keyword>
<evidence type="ECO:0000256" key="1">
    <source>
        <dbReference type="ARBA" id="ARBA00004606"/>
    </source>
</evidence>
<keyword evidence="2" id="KW-0328">Glycosyltransferase</keyword>
<feature type="region of interest" description="Disordered" evidence="6">
    <location>
        <begin position="87"/>
        <end position="121"/>
    </location>
</feature>
<dbReference type="InterPro" id="IPR044174">
    <property type="entry name" value="BC10-like"/>
</dbReference>
<comment type="caution">
    <text evidence="8">The sequence shown here is derived from an EMBL/GenBank/DDBJ whole genome shotgun (WGS) entry which is preliminary data.</text>
</comment>
<evidence type="ECO:0000256" key="6">
    <source>
        <dbReference type="SAM" id="MobiDB-lite"/>
    </source>
</evidence>
<dbReference type="AlphaFoldDB" id="A0AAV6Y5D5"/>
<evidence type="ECO:0000256" key="2">
    <source>
        <dbReference type="ARBA" id="ARBA00022676"/>
    </source>
</evidence>
<dbReference type="GO" id="GO:0016020">
    <property type="term" value="C:membrane"/>
    <property type="evidence" value="ECO:0007669"/>
    <property type="project" value="UniProtKB-SubCell"/>
</dbReference>
<feature type="transmembrane region" description="Helical" evidence="7">
    <location>
        <begin position="51"/>
        <end position="72"/>
    </location>
</feature>
<comment type="subcellular location">
    <subcellularLocation>
        <location evidence="1">Membrane</location>
        <topology evidence="1">Single-pass type II membrane protein</topology>
    </subcellularLocation>
</comment>
<organism evidence="8 9">
    <name type="scientific">Buddleja alternifolia</name>
    <dbReference type="NCBI Taxonomy" id="168488"/>
    <lineage>
        <taxon>Eukaryota</taxon>
        <taxon>Viridiplantae</taxon>
        <taxon>Streptophyta</taxon>
        <taxon>Embryophyta</taxon>
        <taxon>Tracheophyta</taxon>
        <taxon>Spermatophyta</taxon>
        <taxon>Magnoliopsida</taxon>
        <taxon>eudicotyledons</taxon>
        <taxon>Gunneridae</taxon>
        <taxon>Pentapetalae</taxon>
        <taxon>asterids</taxon>
        <taxon>lamiids</taxon>
        <taxon>Lamiales</taxon>
        <taxon>Scrophulariaceae</taxon>
        <taxon>Buddlejeae</taxon>
        <taxon>Buddleja</taxon>
    </lineage>
</organism>
<keyword evidence="7" id="KW-1133">Transmembrane helix</keyword>
<keyword evidence="3" id="KW-0808">Transferase</keyword>
<evidence type="ECO:0000313" key="9">
    <source>
        <dbReference type="Proteomes" id="UP000826271"/>
    </source>
</evidence>
<evidence type="ECO:0000256" key="3">
    <source>
        <dbReference type="ARBA" id="ARBA00022679"/>
    </source>
</evidence>
<protein>
    <recommendedName>
        <fullName evidence="10">Core-2/I-branching beta-1,6-N-acetylglucosaminyltransferase family protein</fullName>
    </recommendedName>
</protein>
<sequence length="422" mass="48868">MKKEEQLEHHRYEEEHQQLIQPAAAGAHYSYNNNNNKVLLSSQGAGYLHNLMIYFLFFGSGLVIGITLSFFLKDINPPNLQLKQFSTTTTTTLSPTSSPPPPPPPIAEPGGHLKDDLKSPTNLMHDMNDEELLWRASMVPKIDEYPFKRTPKMAFMFLIRGNLPMAPLWEFFFKGHQPALYSIYVHSQPSFVQTIPQGSIFHGRRIPSKEVEWGKISMVEAERRLLANALLDFSNQRFVLLSESCIPLFNFSTIYNYLMNSTTSFVESYDLWGPVGRGRYNKHMKPVITLDEWRKGAQWFEMDRDLATEVVSDRTYFPIFKKYCKPACYSDEHYLPTFLTKNFPWKISNRTLTWVDWSRGGPHPSKFVRPDVTVEMLDRLRRSGRPCMYNGKSTNICFLFARKFTINALSRLLRFAPGVMDF</sequence>
<dbReference type="EMBL" id="WHWC01000002">
    <property type="protein sequence ID" value="KAG8387979.1"/>
    <property type="molecule type" value="Genomic_DNA"/>
</dbReference>
<feature type="compositionally biased region" description="Pro residues" evidence="6">
    <location>
        <begin position="97"/>
        <end position="107"/>
    </location>
</feature>
<dbReference type="PANTHER" id="PTHR31042">
    <property type="entry name" value="CORE-2/I-BRANCHING BETA-1,6-N-ACETYLGLUCOSAMINYLTRANSFERASE FAMILY PROTEIN-RELATED"/>
    <property type="match status" value="1"/>
</dbReference>
<feature type="compositionally biased region" description="Low complexity" evidence="6">
    <location>
        <begin position="87"/>
        <end position="96"/>
    </location>
</feature>
<evidence type="ECO:0000256" key="7">
    <source>
        <dbReference type="SAM" id="Phobius"/>
    </source>
</evidence>
<dbReference type="InterPro" id="IPR003406">
    <property type="entry name" value="Glyco_trans_14"/>
</dbReference>
<name>A0AAV6Y5D5_9LAMI</name>
<keyword evidence="7" id="KW-0812">Transmembrane</keyword>
<dbReference type="Pfam" id="PF02485">
    <property type="entry name" value="Branch"/>
    <property type="match status" value="1"/>
</dbReference>
<reference evidence="8" key="1">
    <citation type="submission" date="2019-10" db="EMBL/GenBank/DDBJ databases">
        <authorList>
            <person name="Zhang R."/>
            <person name="Pan Y."/>
            <person name="Wang J."/>
            <person name="Ma R."/>
            <person name="Yu S."/>
        </authorList>
    </citation>
    <scope>NUCLEOTIDE SEQUENCE</scope>
    <source>
        <strain evidence="8">LA-IB0</strain>
        <tissue evidence="8">Leaf</tissue>
    </source>
</reference>
<proteinExistence type="predicted"/>
<dbReference type="PANTHER" id="PTHR31042:SF111">
    <property type="entry name" value="CORE-2_I-BRANCHING BETA-1,6-N-ACETYLGLUCOSAMINYLTRANSFERASE FAMILY PROTEIN"/>
    <property type="match status" value="1"/>
</dbReference>
<evidence type="ECO:0000313" key="8">
    <source>
        <dbReference type="EMBL" id="KAG8387979.1"/>
    </source>
</evidence>
<accession>A0AAV6Y5D5</accession>
<gene>
    <name evidence="8" type="ORF">BUALT_Bualt02G0077400</name>
</gene>
<keyword evidence="5" id="KW-0325">Glycoprotein</keyword>